<protein>
    <submittedName>
        <fullName evidence="1">Uncharacterized protein</fullName>
    </submittedName>
</protein>
<gene>
    <name evidence="1" type="ORF">roselon_03135</name>
</gene>
<name>W8S8Y9_9RHOB</name>
<evidence type="ECO:0000313" key="2">
    <source>
        <dbReference type="Proteomes" id="UP000019593"/>
    </source>
</evidence>
<dbReference type="OrthoDB" id="7864216at2"/>
<evidence type="ECO:0000313" key="1">
    <source>
        <dbReference type="EMBL" id="AHM05406.1"/>
    </source>
</evidence>
<dbReference type="AlphaFoldDB" id="W8S8Y9"/>
<dbReference type="EMBL" id="CP004372">
    <property type="protein sequence ID" value="AHM05406.1"/>
    <property type="molecule type" value="Genomic_DNA"/>
</dbReference>
<proteinExistence type="predicted"/>
<reference evidence="1 2" key="1">
    <citation type="submission" date="2013-03" db="EMBL/GenBank/DDBJ databases">
        <authorList>
            <person name="Fiebig A."/>
            <person name="Goeker M."/>
            <person name="Klenk H.-P.P."/>
        </authorList>
    </citation>
    <scope>NUCLEOTIDE SEQUENCE [LARGE SCALE GENOMIC DNA]</scope>
    <source>
        <strain evidence="2">DSM 19469</strain>
    </source>
</reference>
<dbReference type="RefSeq" id="WP_025313070.1">
    <property type="nucleotide sequence ID" value="NZ_CP004372.1"/>
</dbReference>
<dbReference type="KEGG" id="red:roselon_03135"/>
<dbReference type="STRING" id="1294273.roselon_03135"/>
<dbReference type="eggNOG" id="ENOG5033DXX">
    <property type="taxonomic scope" value="Bacteria"/>
</dbReference>
<organism evidence="1 2">
    <name type="scientific">Roseicyclus elongatus DSM 19469</name>
    <dbReference type="NCBI Taxonomy" id="1294273"/>
    <lineage>
        <taxon>Bacteria</taxon>
        <taxon>Pseudomonadati</taxon>
        <taxon>Pseudomonadota</taxon>
        <taxon>Alphaproteobacteria</taxon>
        <taxon>Rhodobacterales</taxon>
        <taxon>Roseobacteraceae</taxon>
        <taxon>Roseicyclus</taxon>
    </lineage>
</organism>
<accession>W8S8Y9</accession>
<sequence>MSARLDAALLSAHETDDRAALIRLYAEAAEVSDSPAAAFYLTQAFVFALEAGDPRAQSLRATLVALGADRP</sequence>
<keyword evidence="2" id="KW-1185">Reference proteome</keyword>
<dbReference type="Proteomes" id="UP000019593">
    <property type="component" value="Chromosome"/>
</dbReference>
<dbReference type="HOGENOM" id="CLU_188456_0_0_5"/>